<name>A0ABW6C1Z1_9BACT</name>
<reference evidence="2" key="1">
    <citation type="journal article" date="2019" name="Int. J. Syst. Evol. Microbiol.">
        <title>The Global Catalogue of Microorganisms (GCM) 10K type strain sequencing project: providing services to taxonomists for standard genome sequencing and annotation.</title>
        <authorList>
            <consortium name="The Broad Institute Genomics Platform"/>
            <consortium name="The Broad Institute Genome Sequencing Center for Infectious Disease"/>
            <person name="Wu L."/>
            <person name="Ma J."/>
        </authorList>
    </citation>
    <scope>NUCLEOTIDE SEQUENCE [LARGE SCALE GENOMIC DNA]</scope>
    <source>
        <strain evidence="2">KCTC 23984</strain>
    </source>
</reference>
<dbReference type="RefSeq" id="WP_377492107.1">
    <property type="nucleotide sequence ID" value="NZ_JBHUOX010000048.1"/>
</dbReference>
<dbReference type="Proteomes" id="UP001597641">
    <property type="component" value="Unassembled WGS sequence"/>
</dbReference>
<dbReference type="EMBL" id="JBHUOX010000048">
    <property type="protein sequence ID" value="MFD3003871.1"/>
    <property type="molecule type" value="Genomic_DNA"/>
</dbReference>
<protein>
    <recommendedName>
        <fullName evidence="3">HEAT repeat domain-containing protein</fullName>
    </recommendedName>
</protein>
<accession>A0ABW6C1Z1</accession>
<evidence type="ECO:0000313" key="2">
    <source>
        <dbReference type="Proteomes" id="UP001597641"/>
    </source>
</evidence>
<evidence type="ECO:0008006" key="3">
    <source>
        <dbReference type="Google" id="ProtNLM"/>
    </source>
</evidence>
<proteinExistence type="predicted"/>
<sequence length="385" mass="43178">MKKQNMINEIKIIPALFFLSMLVSGLQAQTLKYVFSNTKQGIHVENDGETTLYVFSNSKQGLNVEYNGKIAFEPDERSIKAISDGGYLRIEKTTPANSRELLIKSTGNSLNYEYREDGIIKPYEPDGKAWLSEILPELIKTTSIAAESRVDQLYATGGISEVVKALPELEGDLVRAAYLKLLLDKKIKEEDISTIINVVGSQVQSDHYRFEIFKKLFPENTATSEDLFKAVEFIDSDHYKSQLIEPYVVSLLIAGQQQNASRLLRTVSSDHYKYHIIQGLGSRSLSADALKGVLKVAMAEIDSDHYKSELLESLLKSGNMNEERLLILIDNAQHVGSEHYKAGFLQAVCNTNPKEKVMDNLRVTAKSIQSPHFYGEVMRCLNSGK</sequence>
<keyword evidence="2" id="KW-1185">Reference proteome</keyword>
<comment type="caution">
    <text evidence="1">The sequence shown here is derived from an EMBL/GenBank/DDBJ whole genome shotgun (WGS) entry which is preliminary data.</text>
</comment>
<gene>
    <name evidence="1" type="ORF">ACFS7Z_26180</name>
</gene>
<organism evidence="1 2">
    <name type="scientific">Pontibacter toksunensis</name>
    <dbReference type="NCBI Taxonomy" id="1332631"/>
    <lineage>
        <taxon>Bacteria</taxon>
        <taxon>Pseudomonadati</taxon>
        <taxon>Bacteroidota</taxon>
        <taxon>Cytophagia</taxon>
        <taxon>Cytophagales</taxon>
        <taxon>Hymenobacteraceae</taxon>
        <taxon>Pontibacter</taxon>
    </lineage>
</organism>
<evidence type="ECO:0000313" key="1">
    <source>
        <dbReference type="EMBL" id="MFD3003871.1"/>
    </source>
</evidence>